<dbReference type="HOGENOM" id="CLU_3051557_0_0_1"/>
<dbReference type="EMBL" id="KI293304">
    <property type="protein sequence ID" value="ESA05228.1"/>
    <property type="molecule type" value="Genomic_DNA"/>
</dbReference>
<dbReference type="AlphaFoldDB" id="U9TFX8"/>
<name>U9TFX8_RHIID</name>
<reference evidence="1" key="1">
    <citation type="submission" date="2013-07" db="EMBL/GenBank/DDBJ databases">
        <title>The genome of an arbuscular mycorrhizal fungus provides insights into the evolution of the oldest plant symbiosis.</title>
        <authorList>
            <consortium name="DOE Joint Genome Institute"/>
            <person name="Tisserant E."/>
            <person name="Malbreil M."/>
            <person name="Kuo A."/>
            <person name="Kohler A."/>
            <person name="Symeonidi A."/>
            <person name="Balestrini R."/>
            <person name="Charron P."/>
            <person name="Duensing N."/>
            <person name="Frei-dit-Frey N."/>
            <person name="Gianinazzi-Pearson V."/>
            <person name="Gilbert B."/>
            <person name="Handa Y."/>
            <person name="Hijri M."/>
            <person name="Kaul R."/>
            <person name="Kawaguchi M."/>
            <person name="Krajinski F."/>
            <person name="Lammers P."/>
            <person name="Lapierre D."/>
            <person name="Masclaux F.G."/>
            <person name="Murat C."/>
            <person name="Morin E."/>
            <person name="Ndikumana S."/>
            <person name="Pagni M."/>
            <person name="Petitpierre D."/>
            <person name="Requena N."/>
            <person name="Rosikiewicz P."/>
            <person name="Riley R."/>
            <person name="Saito K."/>
            <person name="San Clemente H."/>
            <person name="Shapiro H."/>
            <person name="van Tuinen D."/>
            <person name="Becard G."/>
            <person name="Bonfante P."/>
            <person name="Paszkowski U."/>
            <person name="Shachar-Hill Y."/>
            <person name="Young J.P."/>
            <person name="Sanders I.R."/>
            <person name="Henrissat B."/>
            <person name="Rensing S.A."/>
            <person name="Grigoriev I.V."/>
            <person name="Corradi N."/>
            <person name="Roux C."/>
            <person name="Martin F."/>
        </authorList>
    </citation>
    <scope>NUCLEOTIDE SEQUENCE</scope>
    <source>
        <strain evidence="1">DAOM 197198</strain>
    </source>
</reference>
<organism evidence="1">
    <name type="scientific">Rhizophagus irregularis (strain DAOM 181602 / DAOM 197198 / MUCL 43194)</name>
    <name type="common">Arbuscular mycorrhizal fungus</name>
    <name type="synonym">Glomus intraradices</name>
    <dbReference type="NCBI Taxonomy" id="747089"/>
    <lineage>
        <taxon>Eukaryota</taxon>
        <taxon>Fungi</taxon>
        <taxon>Fungi incertae sedis</taxon>
        <taxon>Mucoromycota</taxon>
        <taxon>Glomeromycotina</taxon>
        <taxon>Glomeromycetes</taxon>
        <taxon>Glomerales</taxon>
        <taxon>Glomeraceae</taxon>
        <taxon>Rhizophagus</taxon>
    </lineage>
</organism>
<protein>
    <submittedName>
        <fullName evidence="1">Uncharacterized protein</fullName>
    </submittedName>
</protein>
<accession>U9TFX8</accession>
<gene>
    <name evidence="1" type="ORF">GLOINDRAFT_35799</name>
</gene>
<proteinExistence type="predicted"/>
<sequence length="54" mass="6321">MFIKELQYLENNAISTLLTADLNTFILDWKERKSHKLSIIFDNTTLSSENMDTL</sequence>
<evidence type="ECO:0000313" key="1">
    <source>
        <dbReference type="EMBL" id="ESA05228.1"/>
    </source>
</evidence>